<reference evidence="1 2" key="1">
    <citation type="journal article" date="2008" name="Proc. Natl. Acad. Sci. U.S.A.">
        <title>Niche adaptation and genome expansion in the chlorophyll d-producing cyanobacterium Acaryochloris marina.</title>
        <authorList>
            <person name="Swingley W.D."/>
            <person name="Chen M."/>
            <person name="Cheung P.C."/>
            <person name="Conrad A.L."/>
            <person name="Dejesa L.C."/>
            <person name="Hao J."/>
            <person name="Honchak B.M."/>
            <person name="Karbach L.E."/>
            <person name="Kurdoglu A."/>
            <person name="Lahiri S."/>
            <person name="Mastrian S.D."/>
            <person name="Miyashita H."/>
            <person name="Page L."/>
            <person name="Ramakrishna P."/>
            <person name="Satoh S."/>
            <person name="Sattley W.M."/>
            <person name="Shimada Y."/>
            <person name="Taylor H.L."/>
            <person name="Tomo T."/>
            <person name="Tsuchiya T."/>
            <person name="Wang Z.T."/>
            <person name="Raymond J."/>
            <person name="Mimuro M."/>
            <person name="Blankenship R.E."/>
            <person name="Touchman J.W."/>
        </authorList>
    </citation>
    <scope>NUCLEOTIDE SEQUENCE [LARGE SCALE GENOMIC DNA]</scope>
    <source>
        <strain evidence="2">MBIC 11017</strain>
    </source>
</reference>
<keyword evidence="2" id="KW-1185">Reference proteome</keyword>
<protein>
    <submittedName>
        <fullName evidence="1">Uncharacterized protein</fullName>
    </submittedName>
</protein>
<proteinExistence type="predicted"/>
<name>B0C686_ACAM1</name>
<dbReference type="KEGG" id="amr:AM1_0092"/>
<dbReference type="EMBL" id="CP000828">
    <property type="protein sequence ID" value="ABW25180.1"/>
    <property type="molecule type" value="Genomic_DNA"/>
</dbReference>
<sequence>MIDLESKKLALPSTYYAPLQQVFSSSHQFDLSSLDAIGNTCDRNTDLEL</sequence>
<dbReference type="AlphaFoldDB" id="B0C686"/>
<dbReference type="Proteomes" id="UP000000268">
    <property type="component" value="Chromosome"/>
</dbReference>
<dbReference type="HOGENOM" id="CLU_3131061_0_0_3"/>
<evidence type="ECO:0000313" key="1">
    <source>
        <dbReference type="EMBL" id="ABW25180.1"/>
    </source>
</evidence>
<gene>
    <name evidence="1" type="ordered locus">AM1_0092</name>
</gene>
<evidence type="ECO:0000313" key="2">
    <source>
        <dbReference type="Proteomes" id="UP000000268"/>
    </source>
</evidence>
<accession>B0C686</accession>
<organism evidence="1 2">
    <name type="scientific">Acaryochloris marina (strain MBIC 11017)</name>
    <dbReference type="NCBI Taxonomy" id="329726"/>
    <lineage>
        <taxon>Bacteria</taxon>
        <taxon>Bacillati</taxon>
        <taxon>Cyanobacteriota</taxon>
        <taxon>Cyanophyceae</taxon>
        <taxon>Acaryochloridales</taxon>
        <taxon>Acaryochloridaceae</taxon>
        <taxon>Acaryochloris</taxon>
    </lineage>
</organism>